<comment type="caution">
    <text evidence="2">The sequence shown here is derived from an EMBL/GenBank/DDBJ whole genome shotgun (WGS) entry which is preliminary data.</text>
</comment>
<feature type="chain" id="PRO_5016859791" description="DUF5358 domain-containing protein" evidence="1">
    <location>
        <begin position="23"/>
        <end position="189"/>
    </location>
</feature>
<protein>
    <recommendedName>
        <fullName evidence="4">DUF5358 domain-containing protein</fullName>
    </recommendedName>
</protein>
<dbReference type="InterPro" id="IPR035279">
    <property type="entry name" value="DUF5358"/>
</dbReference>
<organism evidence="2 3">
    <name type="scientific">Haemophilus parainfluenzae</name>
    <dbReference type="NCBI Taxonomy" id="729"/>
    <lineage>
        <taxon>Bacteria</taxon>
        <taxon>Pseudomonadati</taxon>
        <taxon>Pseudomonadota</taxon>
        <taxon>Gammaproteobacteria</taxon>
        <taxon>Pasteurellales</taxon>
        <taxon>Pasteurellaceae</taxon>
        <taxon>Haemophilus</taxon>
    </lineage>
</organism>
<feature type="signal peptide" evidence="1">
    <location>
        <begin position="1"/>
        <end position="22"/>
    </location>
</feature>
<accession>A0A369Z3R7</accession>
<reference evidence="2 3" key="1">
    <citation type="submission" date="2018-05" db="EMBL/GenBank/DDBJ databases">
        <title>Draft Genome Sequences for a Diverse set of 7 Haemophilus Species.</title>
        <authorList>
            <person name="Nichols M."/>
            <person name="Topaz N."/>
            <person name="Wang X."/>
            <person name="Wang X."/>
            <person name="Boxrud D."/>
        </authorList>
    </citation>
    <scope>NUCLEOTIDE SEQUENCE [LARGE SCALE GENOMIC DNA]</scope>
    <source>
        <strain evidence="2 3">C2008001710</strain>
    </source>
</reference>
<evidence type="ECO:0000313" key="2">
    <source>
        <dbReference type="EMBL" id="RDE90445.1"/>
    </source>
</evidence>
<dbReference type="RefSeq" id="WP_083180408.1">
    <property type="nucleotide sequence ID" value="NZ_QEPW01000011.1"/>
</dbReference>
<evidence type="ECO:0000313" key="3">
    <source>
        <dbReference type="Proteomes" id="UP000253910"/>
    </source>
</evidence>
<dbReference type="Proteomes" id="UP000253910">
    <property type="component" value="Unassembled WGS sequence"/>
</dbReference>
<keyword evidence="1" id="KW-0732">Signal</keyword>
<sequence length="189" mass="21514">MKKIIFLSSIMLLNACSLFGSSQSTIPAEFAQADYLLSDANAKTWAVASKQAEQCIYPNLTRIQQQHFAKEDSYIHSQYVFFYPLEKIIGEDYVKMIQKDEKSMNYATYQFKKFRAEIGDVDALEPKDCQILRTQAKEDLDVVKGQYVNGMVDETKNDDGTLKKSGDGIATNQNKFFFDIIKWGSALLL</sequence>
<evidence type="ECO:0000256" key="1">
    <source>
        <dbReference type="SAM" id="SignalP"/>
    </source>
</evidence>
<gene>
    <name evidence="2" type="ORF">DPV87_07030</name>
</gene>
<dbReference type="EMBL" id="QEPW01000011">
    <property type="protein sequence ID" value="RDE90445.1"/>
    <property type="molecule type" value="Genomic_DNA"/>
</dbReference>
<evidence type="ECO:0008006" key="4">
    <source>
        <dbReference type="Google" id="ProtNLM"/>
    </source>
</evidence>
<dbReference type="AlphaFoldDB" id="A0A369Z3R7"/>
<proteinExistence type="predicted"/>
<dbReference type="Pfam" id="PF17311">
    <property type="entry name" value="DUF5358"/>
    <property type="match status" value="1"/>
</dbReference>
<name>A0A369Z3R7_HAEPA</name>